<evidence type="ECO:0000313" key="11">
    <source>
        <dbReference type="Proteomes" id="UP000440732"/>
    </source>
</evidence>
<dbReference type="EMBL" id="QXFZ01003410">
    <property type="protein sequence ID" value="KAE9069257.1"/>
    <property type="molecule type" value="Genomic_DNA"/>
</dbReference>
<reference evidence="9 10" key="1">
    <citation type="submission" date="2018-08" db="EMBL/GenBank/DDBJ databases">
        <title>Genomic investigation of the strawberry pathogen Phytophthora fragariae indicates pathogenicity is determined by transcriptional variation in three key races.</title>
        <authorList>
            <person name="Adams T.M."/>
            <person name="Armitage A.D."/>
            <person name="Sobczyk M.K."/>
            <person name="Bates H.J."/>
            <person name="Dunwell J.M."/>
            <person name="Nellist C.F."/>
            <person name="Harrison R.J."/>
        </authorList>
    </citation>
    <scope>NUCLEOTIDE SEQUENCE [LARGE SCALE GENOMIC DNA]</scope>
    <source>
        <strain evidence="8 10">A4</strain>
        <strain evidence="7 14">BC-23</strain>
        <strain evidence="6 9">NOV-27</strain>
        <strain evidence="5 11">NOV-5</strain>
        <strain evidence="4 12">NOV-71</strain>
        <strain evidence="3 15">ONT-3</strain>
        <strain evidence="2 13">SCRP245</strain>
    </source>
</reference>
<organism evidence="4 12">
    <name type="scientific">Phytophthora fragariae</name>
    <dbReference type="NCBI Taxonomy" id="53985"/>
    <lineage>
        <taxon>Eukaryota</taxon>
        <taxon>Sar</taxon>
        <taxon>Stramenopiles</taxon>
        <taxon>Oomycota</taxon>
        <taxon>Peronosporomycetes</taxon>
        <taxon>Peronosporales</taxon>
        <taxon>Peronosporaceae</taxon>
        <taxon>Phytophthora</taxon>
    </lineage>
</organism>
<feature type="chain" id="PRO_5036165813" description="Secreted protein" evidence="1">
    <location>
        <begin position="17"/>
        <end position="102"/>
    </location>
</feature>
<dbReference type="EMBL" id="QXGC01004211">
    <property type="protein sequence ID" value="KAE9170587.1"/>
    <property type="molecule type" value="Genomic_DNA"/>
</dbReference>
<dbReference type="EMBL" id="QXFW01005681">
    <property type="protein sequence ID" value="KAE8961284.1"/>
    <property type="molecule type" value="Genomic_DNA"/>
</dbReference>
<dbReference type="EMBL" id="QXGB01004011">
    <property type="protein sequence ID" value="KAE9167924.1"/>
    <property type="molecule type" value="Genomic_DNA"/>
</dbReference>
<keyword evidence="9" id="KW-1185">Reference proteome</keyword>
<evidence type="ECO:0000313" key="14">
    <source>
        <dbReference type="Proteomes" id="UP000476176"/>
    </source>
</evidence>
<dbReference type="Proteomes" id="UP000476176">
    <property type="component" value="Unassembled WGS sequence"/>
</dbReference>
<dbReference type="Proteomes" id="UP000437068">
    <property type="component" value="Unassembled WGS sequence"/>
</dbReference>
<dbReference type="Proteomes" id="UP000460718">
    <property type="component" value="Unassembled WGS sequence"/>
</dbReference>
<dbReference type="Proteomes" id="UP000440732">
    <property type="component" value="Unassembled WGS sequence"/>
</dbReference>
<evidence type="ECO:0000256" key="1">
    <source>
        <dbReference type="SAM" id="SignalP"/>
    </source>
</evidence>
<dbReference type="EMBL" id="QXGE01005601">
    <property type="protein sequence ID" value="KAE9267065.1"/>
    <property type="molecule type" value="Genomic_DNA"/>
</dbReference>
<dbReference type="EMBL" id="QXGA01004084">
    <property type="protein sequence ID" value="KAE9076430.1"/>
    <property type="molecule type" value="Genomic_DNA"/>
</dbReference>
<evidence type="ECO:0000313" key="13">
    <source>
        <dbReference type="Proteomes" id="UP000460718"/>
    </source>
</evidence>
<comment type="caution">
    <text evidence="4">The sequence shown here is derived from an EMBL/GenBank/DDBJ whole genome shotgun (WGS) entry which is preliminary data.</text>
</comment>
<name>A0A6A3Q5V1_9STRA</name>
<evidence type="ECO:0000313" key="12">
    <source>
        <dbReference type="Proteomes" id="UP000441208"/>
    </source>
</evidence>
<dbReference type="EMBL" id="QXFX01004022">
    <property type="protein sequence ID" value="KAE9065834.1"/>
    <property type="molecule type" value="Genomic_DNA"/>
</dbReference>
<evidence type="ECO:0000313" key="15">
    <source>
        <dbReference type="Proteomes" id="UP000488956"/>
    </source>
</evidence>
<dbReference type="Proteomes" id="UP000488956">
    <property type="component" value="Unassembled WGS sequence"/>
</dbReference>
<evidence type="ECO:0000313" key="7">
    <source>
        <dbReference type="EMBL" id="KAE9170587.1"/>
    </source>
</evidence>
<evidence type="ECO:0000313" key="4">
    <source>
        <dbReference type="EMBL" id="KAE9069257.1"/>
    </source>
</evidence>
<protein>
    <recommendedName>
        <fullName evidence="16">Secreted protein</fullName>
    </recommendedName>
</protein>
<gene>
    <name evidence="8" type="ORF">PF001_g30236</name>
    <name evidence="7" type="ORF">PF004_g27826</name>
    <name evidence="6" type="ORF">PF005_g28591</name>
    <name evidence="5" type="ORF">PF006_g28133</name>
    <name evidence="4" type="ORF">PF007_g27388</name>
    <name evidence="3" type="ORF">PF010_g28045</name>
    <name evidence="2" type="ORF">PF011_g29804</name>
</gene>
<dbReference type="AlphaFoldDB" id="A0A6A3Q5V1"/>
<accession>A0A6A3Q5V1</accession>
<proteinExistence type="predicted"/>
<dbReference type="Proteomes" id="UP000433483">
    <property type="component" value="Unassembled WGS sequence"/>
</dbReference>
<feature type="signal peptide" evidence="1">
    <location>
        <begin position="1"/>
        <end position="16"/>
    </location>
</feature>
<evidence type="ECO:0000313" key="2">
    <source>
        <dbReference type="EMBL" id="KAE8961284.1"/>
    </source>
</evidence>
<evidence type="ECO:0008006" key="16">
    <source>
        <dbReference type="Google" id="ProtNLM"/>
    </source>
</evidence>
<keyword evidence="1" id="KW-0732">Signal</keyword>
<dbReference type="Proteomes" id="UP000441208">
    <property type="component" value="Unassembled WGS sequence"/>
</dbReference>
<evidence type="ECO:0000313" key="10">
    <source>
        <dbReference type="Proteomes" id="UP000437068"/>
    </source>
</evidence>
<evidence type="ECO:0000313" key="3">
    <source>
        <dbReference type="EMBL" id="KAE9065834.1"/>
    </source>
</evidence>
<sequence length="102" mass="11709">MLFVLIFLQRAAQTVSVRRAFPAAAPRRLRRKWRRPRGILLGDVIGFRRGCNKRVGEGRPRPLVSLDIEKNELFLSLSMCPKTGSYISSDIILTWDTINRPD</sequence>
<evidence type="ECO:0000313" key="9">
    <source>
        <dbReference type="Proteomes" id="UP000433483"/>
    </source>
</evidence>
<evidence type="ECO:0000313" key="8">
    <source>
        <dbReference type="EMBL" id="KAE9267065.1"/>
    </source>
</evidence>
<evidence type="ECO:0000313" key="5">
    <source>
        <dbReference type="EMBL" id="KAE9076430.1"/>
    </source>
</evidence>
<evidence type="ECO:0000313" key="6">
    <source>
        <dbReference type="EMBL" id="KAE9167924.1"/>
    </source>
</evidence>